<feature type="transmembrane region" description="Helical" evidence="2">
    <location>
        <begin position="221"/>
        <end position="245"/>
    </location>
</feature>
<keyword evidence="2" id="KW-0812">Transmembrane</keyword>
<feature type="transmembrane region" description="Helical" evidence="2">
    <location>
        <begin position="107"/>
        <end position="130"/>
    </location>
</feature>
<sequence length="720" mass="81196">MEYNGMIPLGLRLDISFATGFVLETGFYCVYTCLFFAAFPGMTRARRLEDPRSARSAWVFLIFSIVMYLVATTHLIFVGFRFYKSTFFNTDINSAILYLQDPNNWEFLGLTILLCIQTWLGDALVIYRCYFVWDNNLWLIAVPGCLLLGCIGINIFVFYWTRNPSIIALASGRKLLESIYPLIFVQNFMTTSLIVVKIFLQHRASKRAGLVDVGSKLSLIHIIRIVIESAGIYTIQSFVLNILFFRNDNFQQAVQHTIVPSIGITFVLIALRIEASRNHNAKSDLGIRSSMIPQWLRESDRDVDFQDPQERSSLPLEGGTDVSEQKEAYDGGAQDIDLDLEFSANSVTQPEAAANTLLSPRNRSTSLSDQSTMTPVGLRLDISVATGFLVETGLYSFPGMTRARRLEDSRSARSAWVFLIFSIVMYLVATTHLIFAGFRFYKSTFSDVHPNSAIAYLRNPNHWEFLVIIILPCIQTWLGDALVIYRCYIVWDNNLWLIAVPTCLLLNYIGVNIYVFYRTHNPSIIASVRNSRLFESVYVLAFVQSFMTTSLIVLKIFLQHRASKKAGVVDVGSNLSLIRIVRIVIESAGIYTIQVLVLTILFFRGDTIQYAVQHTIVPSIGITFLLLAIRIEASRNHNTITKSDLGIRDSMMPQWLRESDSEIASQDPQEGSSLPLEDGTDMSDQKETFGTRGAQSIDQDLRFSANSTTRPTAPTNTLLS</sequence>
<comment type="caution">
    <text evidence="3">The sequence shown here is derived from an EMBL/GenBank/DDBJ whole genome shotgun (WGS) entry which is preliminary data.</text>
</comment>
<dbReference type="Proteomes" id="UP000567179">
    <property type="component" value="Unassembled WGS sequence"/>
</dbReference>
<feature type="transmembrane region" description="Helical" evidence="2">
    <location>
        <begin position="583"/>
        <end position="604"/>
    </location>
</feature>
<evidence type="ECO:0000256" key="2">
    <source>
        <dbReference type="SAM" id="Phobius"/>
    </source>
</evidence>
<feature type="transmembrane region" description="Helical" evidence="2">
    <location>
        <begin position="15"/>
        <end position="37"/>
    </location>
</feature>
<feature type="compositionally biased region" description="Basic and acidic residues" evidence="1">
    <location>
        <begin position="301"/>
        <end position="310"/>
    </location>
</feature>
<keyword evidence="2" id="KW-0472">Membrane</keyword>
<keyword evidence="2" id="KW-1133">Transmembrane helix</keyword>
<feature type="region of interest" description="Disordered" evidence="1">
    <location>
        <begin position="659"/>
        <end position="720"/>
    </location>
</feature>
<protein>
    <submittedName>
        <fullName evidence="3">Uncharacterized protein</fullName>
    </submittedName>
</protein>
<feature type="transmembrane region" description="Helical" evidence="2">
    <location>
        <begin position="610"/>
        <end position="629"/>
    </location>
</feature>
<accession>A0A8H5F340</accession>
<feature type="region of interest" description="Disordered" evidence="1">
    <location>
        <begin position="301"/>
        <end position="324"/>
    </location>
</feature>
<feature type="transmembrane region" description="Helical" evidence="2">
    <location>
        <begin position="415"/>
        <end position="441"/>
    </location>
</feature>
<proteinExistence type="predicted"/>
<feature type="compositionally biased region" description="Polar residues" evidence="1">
    <location>
        <begin position="693"/>
        <end position="720"/>
    </location>
</feature>
<feature type="transmembrane region" description="Helical" evidence="2">
    <location>
        <begin position="137"/>
        <end position="159"/>
    </location>
</feature>
<feature type="transmembrane region" description="Helical" evidence="2">
    <location>
        <begin position="58"/>
        <end position="80"/>
    </location>
</feature>
<feature type="transmembrane region" description="Helical" evidence="2">
    <location>
        <begin position="179"/>
        <end position="200"/>
    </location>
</feature>
<dbReference type="OrthoDB" id="2751465at2759"/>
<feature type="transmembrane region" description="Helical" evidence="2">
    <location>
        <begin position="465"/>
        <end position="488"/>
    </location>
</feature>
<evidence type="ECO:0000313" key="3">
    <source>
        <dbReference type="EMBL" id="KAF5321523.1"/>
    </source>
</evidence>
<dbReference type="AlphaFoldDB" id="A0A8H5F340"/>
<evidence type="ECO:0000313" key="4">
    <source>
        <dbReference type="Proteomes" id="UP000567179"/>
    </source>
</evidence>
<organism evidence="3 4">
    <name type="scientific">Psilocybe cf. subviscida</name>
    <dbReference type="NCBI Taxonomy" id="2480587"/>
    <lineage>
        <taxon>Eukaryota</taxon>
        <taxon>Fungi</taxon>
        <taxon>Dikarya</taxon>
        <taxon>Basidiomycota</taxon>
        <taxon>Agaricomycotina</taxon>
        <taxon>Agaricomycetes</taxon>
        <taxon>Agaricomycetidae</taxon>
        <taxon>Agaricales</taxon>
        <taxon>Agaricineae</taxon>
        <taxon>Strophariaceae</taxon>
        <taxon>Psilocybe</taxon>
    </lineage>
</organism>
<dbReference type="EMBL" id="JAACJJ010000028">
    <property type="protein sequence ID" value="KAF5321523.1"/>
    <property type="molecule type" value="Genomic_DNA"/>
</dbReference>
<feature type="transmembrane region" description="Helical" evidence="2">
    <location>
        <begin position="257"/>
        <end position="273"/>
    </location>
</feature>
<keyword evidence="4" id="KW-1185">Reference proteome</keyword>
<evidence type="ECO:0000256" key="1">
    <source>
        <dbReference type="SAM" id="MobiDB-lite"/>
    </source>
</evidence>
<feature type="compositionally biased region" description="Polar residues" evidence="1">
    <location>
        <begin position="662"/>
        <end position="672"/>
    </location>
</feature>
<name>A0A8H5F340_9AGAR</name>
<feature type="transmembrane region" description="Helical" evidence="2">
    <location>
        <begin position="537"/>
        <end position="558"/>
    </location>
</feature>
<feature type="transmembrane region" description="Helical" evidence="2">
    <location>
        <begin position="495"/>
        <end position="517"/>
    </location>
</feature>
<gene>
    <name evidence="3" type="ORF">D9619_000320</name>
</gene>
<reference evidence="3 4" key="1">
    <citation type="journal article" date="2020" name="ISME J.">
        <title>Uncovering the hidden diversity of litter-decomposition mechanisms in mushroom-forming fungi.</title>
        <authorList>
            <person name="Floudas D."/>
            <person name="Bentzer J."/>
            <person name="Ahren D."/>
            <person name="Johansson T."/>
            <person name="Persson P."/>
            <person name="Tunlid A."/>
        </authorList>
    </citation>
    <scope>NUCLEOTIDE SEQUENCE [LARGE SCALE GENOMIC DNA]</scope>
    <source>
        <strain evidence="3 4">CBS 101986</strain>
    </source>
</reference>